<comment type="caution">
    <text evidence="3">The sequence shown here is derived from an EMBL/GenBank/DDBJ whole genome shotgun (WGS) entry which is preliminary data.</text>
</comment>
<feature type="region of interest" description="Disordered" evidence="1">
    <location>
        <begin position="27"/>
        <end position="63"/>
    </location>
</feature>
<reference evidence="3 4" key="1">
    <citation type="submission" date="2023-04" db="EMBL/GenBank/DDBJ databases">
        <title>Ottowia paracancer sp. nov., isolated from human stomach.</title>
        <authorList>
            <person name="Song Y."/>
        </authorList>
    </citation>
    <scope>NUCLEOTIDE SEQUENCE [LARGE SCALE GENOMIC DNA]</scope>
    <source>
        <strain evidence="3 4">10c7w1</strain>
    </source>
</reference>
<gene>
    <name evidence="3" type="ORF">QB898_12595</name>
</gene>
<dbReference type="RefSeq" id="WP_279525228.1">
    <property type="nucleotide sequence ID" value="NZ_JARVII010000041.1"/>
</dbReference>
<name>A0AAW6RNM1_9BURK</name>
<dbReference type="EMBL" id="JARVII010000041">
    <property type="protein sequence ID" value="MDG9700532.1"/>
    <property type="molecule type" value="Genomic_DNA"/>
</dbReference>
<dbReference type="Pfam" id="PF07813">
    <property type="entry name" value="LTXXQ"/>
    <property type="match status" value="1"/>
</dbReference>
<evidence type="ECO:0000256" key="1">
    <source>
        <dbReference type="SAM" id="MobiDB-lite"/>
    </source>
</evidence>
<keyword evidence="2" id="KW-0732">Signal</keyword>
<protein>
    <submittedName>
        <fullName evidence="3">Spy/CpxP family protein refolding chaperone</fullName>
    </submittedName>
</protein>
<keyword evidence="4" id="KW-1185">Reference proteome</keyword>
<feature type="chain" id="PRO_5043902503" evidence="2">
    <location>
        <begin position="24"/>
        <end position="240"/>
    </location>
</feature>
<evidence type="ECO:0000256" key="2">
    <source>
        <dbReference type="SAM" id="SignalP"/>
    </source>
</evidence>
<feature type="compositionally biased region" description="Low complexity" evidence="1">
    <location>
        <begin position="27"/>
        <end position="41"/>
    </location>
</feature>
<evidence type="ECO:0000313" key="3">
    <source>
        <dbReference type="EMBL" id="MDG9700532.1"/>
    </source>
</evidence>
<proteinExistence type="predicted"/>
<feature type="signal peptide" evidence="2">
    <location>
        <begin position="1"/>
        <end position="23"/>
    </location>
</feature>
<dbReference type="Proteomes" id="UP001237156">
    <property type="component" value="Unassembled WGS sequence"/>
</dbReference>
<organism evidence="3 4">
    <name type="scientific">Ottowia cancrivicina</name>
    <dbReference type="NCBI Taxonomy" id="3040346"/>
    <lineage>
        <taxon>Bacteria</taxon>
        <taxon>Pseudomonadati</taxon>
        <taxon>Pseudomonadota</taxon>
        <taxon>Betaproteobacteria</taxon>
        <taxon>Burkholderiales</taxon>
        <taxon>Comamonadaceae</taxon>
        <taxon>Ottowia</taxon>
    </lineage>
</organism>
<accession>A0AAW6RNM1</accession>
<sequence length="240" mass="26305">MLQRSKSWLAVALMAAAAAAATAQTSMPASGEASAQASEQRANPREADRHAERRAERHAKRMADLKQRLQIISAQEGAWNQLVSAMQPPARQPEQGAGRNALERLTTPKRLDRMQAMQTERQNRMAARNQAIKQFYSQLSAEQQKVLTSKPRAATATAPSTAPIRHAAAKAITAKATAANTERGGRHPPRGMTAMRLTLLRQAFFWPAPARAGRDALRFQEQIKGPKNASIARFDGLCCY</sequence>
<feature type="region of interest" description="Disordered" evidence="1">
    <location>
        <begin position="88"/>
        <end position="110"/>
    </location>
</feature>
<dbReference type="AlphaFoldDB" id="A0AAW6RNM1"/>
<evidence type="ECO:0000313" key="4">
    <source>
        <dbReference type="Proteomes" id="UP001237156"/>
    </source>
</evidence>
<feature type="compositionally biased region" description="Basic and acidic residues" evidence="1">
    <location>
        <begin position="42"/>
        <end position="63"/>
    </location>
</feature>
<dbReference type="GO" id="GO:0042597">
    <property type="term" value="C:periplasmic space"/>
    <property type="evidence" value="ECO:0007669"/>
    <property type="project" value="InterPro"/>
</dbReference>
<dbReference type="InterPro" id="IPR012899">
    <property type="entry name" value="LTXXQ"/>
</dbReference>